<organism evidence="2 3">
    <name type="scientific">Actinomadura darangshiensis</name>
    <dbReference type="NCBI Taxonomy" id="705336"/>
    <lineage>
        <taxon>Bacteria</taxon>
        <taxon>Bacillati</taxon>
        <taxon>Actinomycetota</taxon>
        <taxon>Actinomycetes</taxon>
        <taxon>Streptosporangiales</taxon>
        <taxon>Thermomonosporaceae</taxon>
        <taxon>Actinomadura</taxon>
    </lineage>
</organism>
<dbReference type="EMBL" id="SMKY01000047">
    <property type="protein sequence ID" value="TDD84183.1"/>
    <property type="molecule type" value="Genomic_DNA"/>
</dbReference>
<evidence type="ECO:0000313" key="2">
    <source>
        <dbReference type="EMBL" id="TDD84183.1"/>
    </source>
</evidence>
<dbReference type="OrthoDB" id="3483812at2"/>
<keyword evidence="3" id="KW-1185">Reference proteome</keyword>
<feature type="transmembrane region" description="Helical" evidence="1">
    <location>
        <begin position="80"/>
        <end position="98"/>
    </location>
</feature>
<keyword evidence="1" id="KW-1133">Transmembrane helix</keyword>
<comment type="caution">
    <text evidence="2">The sequence shown here is derived from an EMBL/GenBank/DDBJ whole genome shotgun (WGS) entry which is preliminary data.</text>
</comment>
<dbReference type="RefSeq" id="WP_132197560.1">
    <property type="nucleotide sequence ID" value="NZ_SMKY01000047.1"/>
</dbReference>
<evidence type="ECO:0000256" key="1">
    <source>
        <dbReference type="SAM" id="Phobius"/>
    </source>
</evidence>
<reference evidence="2 3" key="1">
    <citation type="submission" date="2019-03" db="EMBL/GenBank/DDBJ databases">
        <title>Draft genome sequences of novel Actinobacteria.</title>
        <authorList>
            <person name="Sahin N."/>
            <person name="Ay H."/>
            <person name="Saygin H."/>
        </authorList>
    </citation>
    <scope>NUCLEOTIDE SEQUENCE [LARGE SCALE GENOMIC DNA]</scope>
    <source>
        <strain evidence="2 3">DSM 45941</strain>
    </source>
</reference>
<name>A0A4R5BFX4_9ACTN</name>
<gene>
    <name evidence="2" type="ORF">E1293_13505</name>
</gene>
<accession>A0A4R5BFX4</accession>
<evidence type="ECO:0000313" key="3">
    <source>
        <dbReference type="Proteomes" id="UP000295578"/>
    </source>
</evidence>
<dbReference type="Proteomes" id="UP000295578">
    <property type="component" value="Unassembled WGS sequence"/>
</dbReference>
<sequence length="132" mass="13607">MTTTRALSLAGSAALILAFAIGFWPIHVNVGLGTADCGTAFRPVDATDSYDVLSDPTGAGLTAAGLADDRCEAARSGPGYIARAGVAGGLVLLIAAAVQRRRREQAETGEERVTTVLGRPWPARGNRGKAEE</sequence>
<proteinExistence type="predicted"/>
<protein>
    <submittedName>
        <fullName evidence="2">Uncharacterized protein</fullName>
    </submittedName>
</protein>
<keyword evidence="1" id="KW-0472">Membrane</keyword>
<keyword evidence="1" id="KW-0812">Transmembrane</keyword>
<dbReference type="AlphaFoldDB" id="A0A4R5BFX4"/>